<proteinExistence type="predicted"/>
<dbReference type="InterPro" id="IPR053037">
    <property type="entry name" value="Pericyclase_pydY-like"/>
</dbReference>
<dbReference type="EMBL" id="HF935427">
    <property type="protein sequence ID" value="CCX30157.1"/>
    <property type="molecule type" value="Genomic_DNA"/>
</dbReference>
<organism evidence="1 2">
    <name type="scientific">Pyronema omphalodes (strain CBS 100304)</name>
    <name type="common">Pyronema confluens</name>
    <dbReference type="NCBI Taxonomy" id="1076935"/>
    <lineage>
        <taxon>Eukaryota</taxon>
        <taxon>Fungi</taxon>
        <taxon>Dikarya</taxon>
        <taxon>Ascomycota</taxon>
        <taxon>Pezizomycotina</taxon>
        <taxon>Pezizomycetes</taxon>
        <taxon>Pezizales</taxon>
        <taxon>Pyronemataceae</taxon>
        <taxon>Pyronema</taxon>
    </lineage>
</organism>
<accession>U4LF35</accession>
<dbReference type="eggNOG" id="ENOG502S22D">
    <property type="taxonomic scope" value="Eukaryota"/>
</dbReference>
<evidence type="ECO:0000313" key="1">
    <source>
        <dbReference type="EMBL" id="CCX30157.1"/>
    </source>
</evidence>
<dbReference type="Proteomes" id="UP000018144">
    <property type="component" value="Unassembled WGS sequence"/>
</dbReference>
<evidence type="ECO:0000313" key="2">
    <source>
        <dbReference type="Proteomes" id="UP000018144"/>
    </source>
</evidence>
<dbReference type="OMA" id="WEMDSTH"/>
<dbReference type="AlphaFoldDB" id="U4LF35"/>
<gene>
    <name evidence="1" type="ORF">PCON_08259</name>
</gene>
<name>U4LF35_PYROM</name>
<keyword evidence="2" id="KW-1185">Reference proteome</keyword>
<dbReference type="OrthoDB" id="425354at2759"/>
<evidence type="ECO:0008006" key="3">
    <source>
        <dbReference type="Google" id="ProtNLM"/>
    </source>
</evidence>
<dbReference type="PANTHER" id="PTHR38115:SF1">
    <property type="entry name" value="LIPOCALIN-LIKE DOMAIN-CONTAINING PROTEIN"/>
    <property type="match status" value="1"/>
</dbReference>
<dbReference type="PANTHER" id="PTHR38115">
    <property type="entry name" value="LIPOCALIN-LIKE DOMAIN-CONTAINING PROTEIN"/>
    <property type="match status" value="1"/>
</dbReference>
<reference evidence="1 2" key="1">
    <citation type="journal article" date="2013" name="PLoS Genet.">
        <title>The genome and development-dependent transcriptomes of Pyronema confluens: a window into fungal evolution.</title>
        <authorList>
            <person name="Traeger S."/>
            <person name="Altegoer F."/>
            <person name="Freitag M."/>
            <person name="Gabaldon T."/>
            <person name="Kempken F."/>
            <person name="Kumar A."/>
            <person name="Marcet-Houben M."/>
            <person name="Poggeler S."/>
            <person name="Stajich J.E."/>
            <person name="Nowrousian M."/>
        </authorList>
    </citation>
    <scope>NUCLEOTIDE SEQUENCE [LARGE SCALE GENOMIC DNA]</scope>
    <source>
        <strain evidence="2">CBS 100304</strain>
        <tissue evidence="1">Vegetative mycelium</tissue>
    </source>
</reference>
<protein>
    <recommendedName>
        <fullName evidence="3">Lccl domain-containing protein</fullName>
    </recommendedName>
</protein>
<sequence length="187" mass="21522">MAAPKDMTTLDITGRWIMNKTLSEDTSEILTLQNVRWMTRTAIGLATITLDIKHFKDKEGVEHIDIQQTMTGGIKGTEEKRTLDSVERGHKDHIFGNVVGKTKRCKVEEVEDEYLKTGWETAMVEEGVIDSYVVNKEVDWVAHQIWGFEIINGEKRYVRHVRFEKKGNNAKVITRKLVYDYIGPIPE</sequence>